<dbReference type="Pfam" id="PF03659">
    <property type="entry name" value="Glyco_hydro_71"/>
    <property type="match status" value="1"/>
</dbReference>
<keyword evidence="3" id="KW-1185">Reference proteome</keyword>
<evidence type="ECO:0000313" key="2">
    <source>
        <dbReference type="EMBL" id="PLN86358.1"/>
    </source>
</evidence>
<dbReference type="Proteomes" id="UP000235023">
    <property type="component" value="Unassembled WGS sequence"/>
</dbReference>
<organism evidence="2 3">
    <name type="scientific">Aspergillus taichungensis</name>
    <dbReference type="NCBI Taxonomy" id="482145"/>
    <lineage>
        <taxon>Eukaryota</taxon>
        <taxon>Fungi</taxon>
        <taxon>Dikarya</taxon>
        <taxon>Ascomycota</taxon>
        <taxon>Pezizomycotina</taxon>
        <taxon>Eurotiomycetes</taxon>
        <taxon>Eurotiomycetidae</taxon>
        <taxon>Eurotiales</taxon>
        <taxon>Aspergillaceae</taxon>
        <taxon>Aspergillus</taxon>
        <taxon>Aspergillus subgen. Circumdati</taxon>
    </lineage>
</organism>
<dbReference type="EMBL" id="KZ559499">
    <property type="protein sequence ID" value="PLN86358.1"/>
    <property type="molecule type" value="Genomic_DNA"/>
</dbReference>
<proteinExistence type="predicted"/>
<dbReference type="Gene3D" id="3.20.20.80">
    <property type="entry name" value="Glycosidases"/>
    <property type="match status" value="1"/>
</dbReference>
<dbReference type="InterPro" id="IPR005197">
    <property type="entry name" value="Glyco_hydro_71"/>
</dbReference>
<reference evidence="3" key="1">
    <citation type="submission" date="2017-12" db="EMBL/GenBank/DDBJ databases">
        <authorList>
            <consortium name="DOE Joint Genome Institute"/>
            <person name="Mondo S.J."/>
            <person name="Kjaerbolling I."/>
            <person name="Vesth T.C."/>
            <person name="Frisvad J.C."/>
            <person name="Nybo J.L."/>
            <person name="Theobald S."/>
            <person name="Kuo A."/>
            <person name="Bowyer P."/>
            <person name="Matsuda Y."/>
            <person name="Lyhne E.K."/>
            <person name="Kogle M.E."/>
            <person name="Clum A."/>
            <person name="Lipzen A."/>
            <person name="Salamov A."/>
            <person name="Ngan C.Y."/>
            <person name="Daum C."/>
            <person name="Chiniquy J."/>
            <person name="Barry K."/>
            <person name="LaButti K."/>
            <person name="Haridas S."/>
            <person name="Simmons B.A."/>
            <person name="Magnuson J.K."/>
            <person name="Mortensen U.H."/>
            <person name="Larsen T.O."/>
            <person name="Grigoriev I.V."/>
            <person name="Baker S.E."/>
            <person name="Andersen M.R."/>
            <person name="Nordberg H.P."/>
            <person name="Cantor M.N."/>
            <person name="Hua S.X."/>
        </authorList>
    </citation>
    <scope>NUCLEOTIDE SEQUENCE [LARGE SCALE GENOMIC DNA]</scope>
    <source>
        <strain evidence="3">IBT 19404</strain>
    </source>
</reference>
<gene>
    <name evidence="2" type="ORF">BDW42DRAFT_190260</name>
</gene>
<dbReference type="GO" id="GO:0051118">
    <property type="term" value="F:glucan endo-1,3-alpha-glucosidase activity"/>
    <property type="evidence" value="ECO:0007669"/>
    <property type="project" value="InterPro"/>
</dbReference>
<name>A0A2J5I8Y3_9EURO</name>
<dbReference type="CDD" id="cd11577">
    <property type="entry name" value="GH71"/>
    <property type="match status" value="1"/>
</dbReference>
<accession>A0A2J5I8Y3</accession>
<keyword evidence="1" id="KW-0732">Signal</keyword>
<feature type="signal peptide" evidence="1">
    <location>
        <begin position="1"/>
        <end position="32"/>
    </location>
</feature>
<evidence type="ECO:0000256" key="1">
    <source>
        <dbReference type="SAM" id="SignalP"/>
    </source>
</evidence>
<evidence type="ECO:0000313" key="3">
    <source>
        <dbReference type="Proteomes" id="UP000235023"/>
    </source>
</evidence>
<dbReference type="AlphaFoldDB" id="A0A2J5I8Y3"/>
<keyword evidence="2" id="KW-0378">Hydrolase</keyword>
<dbReference type="OrthoDB" id="1046782at2759"/>
<sequence>MSECASRSFALTMVSVLRIVVLLAWAFAQTETKAVFAHFMTGNAENYTAKDWEKDISLAKKATIDAFALNMGMNDLHPESLSKAFSTAKDQDFKLFFSFDYASNGSWPRERVTDLLKQYKDHSAYYQHKAQPFVSTFEGFDAASDWKRIKEETDCFFVPDWSAVEPHKAARHRVIDGLFNWNAWPEGPHAISTTVDEDFLDALGGRSYMMPVSPWFYTNLPGFDKNWVWRGDNLWHDRWQQAFQLQPEFVQINTWNDFGESHYIGPLNDARSAVFGPEKGNAPFDYAKNMEHDAWRTLLPYLVSQYKSPNNKTTLAISEEAVVSWYRLRPGEACRAGGTTGNAPNHRQKEYPASKILEDRIFYSAILNFNANVSVKVGDESPTARWESVPENGKGIYHGSVPFQSTGRVEVAVTRQGKKVATMQGEPITSKCPDSDKGMQNWNAWVGQSESASLRVHWEIIALAVLLVSLV</sequence>
<protein>
    <submittedName>
        <fullName evidence="2">Glycoside hydrolase</fullName>
    </submittedName>
</protein>
<feature type="chain" id="PRO_5014412734" evidence="1">
    <location>
        <begin position="33"/>
        <end position="471"/>
    </location>
</feature>